<proteinExistence type="predicted"/>
<protein>
    <submittedName>
        <fullName evidence="6">Alkanesulfonate monooxygenase SsuD/methylene tetrahydromethanopterin reductase-like flavin-dependent oxidoreductase (Luciferase family)</fullName>
    </submittedName>
</protein>
<evidence type="ECO:0000256" key="4">
    <source>
        <dbReference type="ARBA" id="ARBA00023033"/>
    </source>
</evidence>
<sequence length="290" mass="32362">MRFSVSIPNFGDFADPEAVAVLAQAVEHAGWDALFVWDHMVHEKRLVREIADPWILLTAAALVTSRIRLGTMITPVARRRPQKLAREVTTLDRLTGGRMILGAGLGDPVDDEYGAFGEPTSRRVLAERLDEGLAVLDRLWSGERTTYEGKHFTVRDVMFRPTPVQRPRVPIWVGGRWPNMPPMRRAARWDGAIPIMTGAWQAEPPPMHEVTAAGAFLRSARADAGLADEPFDFVVGGSSPAGAWPLIEELSEAGVTWWDERMPFGELLEDIDAIRRRVDQGPPKTRQQED</sequence>
<accession>A0ABS4TED2</accession>
<dbReference type="EMBL" id="JAGINW010000001">
    <property type="protein sequence ID" value="MBP2322771.1"/>
    <property type="molecule type" value="Genomic_DNA"/>
</dbReference>
<evidence type="ECO:0000259" key="5">
    <source>
        <dbReference type="Pfam" id="PF00296"/>
    </source>
</evidence>
<dbReference type="Pfam" id="PF00296">
    <property type="entry name" value="Bac_luciferase"/>
    <property type="match status" value="1"/>
</dbReference>
<dbReference type="InterPro" id="IPR050172">
    <property type="entry name" value="SsuD_RutA_monooxygenase"/>
</dbReference>
<feature type="domain" description="Luciferase-like" evidence="5">
    <location>
        <begin position="15"/>
        <end position="237"/>
    </location>
</feature>
<dbReference type="InterPro" id="IPR011251">
    <property type="entry name" value="Luciferase-like_dom"/>
</dbReference>
<dbReference type="PANTHER" id="PTHR42847">
    <property type="entry name" value="ALKANESULFONATE MONOOXYGENASE"/>
    <property type="match status" value="1"/>
</dbReference>
<keyword evidence="3" id="KW-0560">Oxidoreductase</keyword>
<keyword evidence="1" id="KW-0285">Flavoprotein</keyword>
<reference evidence="6 7" key="1">
    <citation type="submission" date="2021-03" db="EMBL/GenBank/DDBJ databases">
        <title>Sequencing the genomes of 1000 actinobacteria strains.</title>
        <authorList>
            <person name="Klenk H.-P."/>
        </authorList>
    </citation>
    <scope>NUCLEOTIDE SEQUENCE [LARGE SCALE GENOMIC DNA]</scope>
    <source>
        <strain evidence="6 7">DSM 46670</strain>
    </source>
</reference>
<evidence type="ECO:0000256" key="2">
    <source>
        <dbReference type="ARBA" id="ARBA00022643"/>
    </source>
</evidence>
<evidence type="ECO:0000256" key="3">
    <source>
        <dbReference type="ARBA" id="ARBA00023002"/>
    </source>
</evidence>
<dbReference type="Proteomes" id="UP001519332">
    <property type="component" value="Unassembled WGS sequence"/>
</dbReference>
<gene>
    <name evidence="6" type="ORF">JOF56_003156</name>
</gene>
<name>A0ABS4TED2_9PSEU</name>
<evidence type="ECO:0000313" key="6">
    <source>
        <dbReference type="EMBL" id="MBP2322771.1"/>
    </source>
</evidence>
<evidence type="ECO:0000256" key="1">
    <source>
        <dbReference type="ARBA" id="ARBA00022630"/>
    </source>
</evidence>
<comment type="caution">
    <text evidence="6">The sequence shown here is derived from an EMBL/GenBank/DDBJ whole genome shotgun (WGS) entry which is preliminary data.</text>
</comment>
<dbReference type="RefSeq" id="WP_209638447.1">
    <property type="nucleotide sequence ID" value="NZ_JAGINW010000001.1"/>
</dbReference>
<keyword evidence="4" id="KW-0503">Monooxygenase</keyword>
<dbReference type="SUPFAM" id="SSF51679">
    <property type="entry name" value="Bacterial luciferase-like"/>
    <property type="match status" value="1"/>
</dbReference>
<dbReference type="Gene3D" id="3.20.20.30">
    <property type="entry name" value="Luciferase-like domain"/>
    <property type="match status" value="1"/>
</dbReference>
<dbReference type="InterPro" id="IPR036661">
    <property type="entry name" value="Luciferase-like_sf"/>
</dbReference>
<keyword evidence="7" id="KW-1185">Reference proteome</keyword>
<evidence type="ECO:0000313" key="7">
    <source>
        <dbReference type="Proteomes" id="UP001519332"/>
    </source>
</evidence>
<dbReference type="CDD" id="cd01097">
    <property type="entry name" value="Tetrahydromethanopterin_reductase"/>
    <property type="match status" value="1"/>
</dbReference>
<keyword evidence="2" id="KW-0288">FMN</keyword>
<organism evidence="6 7">
    <name type="scientific">Kibdelosporangium banguiense</name>
    <dbReference type="NCBI Taxonomy" id="1365924"/>
    <lineage>
        <taxon>Bacteria</taxon>
        <taxon>Bacillati</taxon>
        <taxon>Actinomycetota</taxon>
        <taxon>Actinomycetes</taxon>
        <taxon>Pseudonocardiales</taxon>
        <taxon>Pseudonocardiaceae</taxon>
        <taxon>Kibdelosporangium</taxon>
    </lineage>
</organism>
<dbReference type="PANTHER" id="PTHR42847:SF4">
    <property type="entry name" value="ALKANESULFONATE MONOOXYGENASE-RELATED"/>
    <property type="match status" value="1"/>
</dbReference>